<comment type="catalytic activity">
    <reaction evidence="7">
        <text>a lipid X + a UDP-2-N,3-O-bis[(3R)-3-hydroxyacyl]-alpha-D-glucosamine = a lipid A disaccharide + UDP + H(+)</text>
        <dbReference type="Rhea" id="RHEA:67828"/>
        <dbReference type="ChEBI" id="CHEBI:15378"/>
        <dbReference type="ChEBI" id="CHEBI:58223"/>
        <dbReference type="ChEBI" id="CHEBI:137748"/>
        <dbReference type="ChEBI" id="CHEBI:176338"/>
        <dbReference type="ChEBI" id="CHEBI:176343"/>
        <dbReference type="EC" id="2.4.1.182"/>
    </reaction>
</comment>
<evidence type="ECO:0000256" key="3">
    <source>
        <dbReference type="ARBA" id="ARBA00022556"/>
    </source>
</evidence>
<keyword evidence="3" id="KW-0441">Lipid A biosynthesis</keyword>
<dbReference type="Proteomes" id="UP001457282">
    <property type="component" value="Unassembled WGS sequence"/>
</dbReference>
<dbReference type="InterPro" id="IPR003835">
    <property type="entry name" value="Glyco_trans_19"/>
</dbReference>
<accession>A0AAW1WHW5</accession>
<dbReference type="GO" id="GO:0005543">
    <property type="term" value="F:phospholipid binding"/>
    <property type="evidence" value="ECO:0007669"/>
    <property type="project" value="TreeGrafter"/>
</dbReference>
<keyword evidence="9" id="KW-1185">Reference proteome</keyword>
<proteinExistence type="predicted"/>
<dbReference type="GO" id="GO:0016020">
    <property type="term" value="C:membrane"/>
    <property type="evidence" value="ECO:0007669"/>
    <property type="project" value="GOC"/>
</dbReference>
<dbReference type="NCBIfam" id="TIGR00215">
    <property type="entry name" value="lpxB"/>
    <property type="match status" value="1"/>
</dbReference>
<evidence type="ECO:0000256" key="1">
    <source>
        <dbReference type="ARBA" id="ARBA00012687"/>
    </source>
</evidence>
<evidence type="ECO:0000313" key="8">
    <source>
        <dbReference type="EMBL" id="KAK9924444.1"/>
    </source>
</evidence>
<keyword evidence="4" id="KW-0328">Glycosyltransferase</keyword>
<evidence type="ECO:0000256" key="5">
    <source>
        <dbReference type="ARBA" id="ARBA00022679"/>
    </source>
</evidence>
<evidence type="ECO:0000256" key="7">
    <source>
        <dbReference type="ARBA" id="ARBA00048975"/>
    </source>
</evidence>
<comment type="caution">
    <text evidence="8">The sequence shown here is derived from an EMBL/GenBank/DDBJ whole genome shotgun (WGS) entry which is preliminary data.</text>
</comment>
<name>A0AAW1WHW5_RUBAR</name>
<dbReference type="EMBL" id="JBEDUW010000006">
    <property type="protein sequence ID" value="KAK9924444.1"/>
    <property type="molecule type" value="Genomic_DNA"/>
</dbReference>
<gene>
    <name evidence="8" type="ORF">M0R45_032811</name>
</gene>
<dbReference type="EC" id="2.4.1.182" evidence="1"/>
<dbReference type="SUPFAM" id="SSF53756">
    <property type="entry name" value="UDP-Glycosyltransferase/glycogen phosphorylase"/>
    <property type="match status" value="1"/>
</dbReference>
<sequence length="463" mass="51910">MWFTKLWNVDGGNALGFSRLMKRYISVSRRCVIDIAAKDGELRVFLFSGEVSGDTIGSRLMATLKKLSPVPVRFSGVGGSMMSRHGLKSLFPMEDIAVMGLLELLPHLNKLKVKLQETIEAALLFQPHVVITVDSKGFSFRLLRQLRARYNQKRSEVPVHFHYVAPSFWAWKGGEERLRGLAEFVDHVLCILPNEEEVCRLNGLDATFVGHPILEDVWELNLDTSPHEWKIEGNSEFFRRIHAIPVGATIISLLPGSRLQEVTRMLSIFGKTIELLKVSFPELVLVIHVAPNQHVKDYVTGITNKWPVPAILIPGGSLHQKYDAFSASSVALCASGTVALELQLARLPCVVAYRAHFLTEWIIRYKAKISYISLPNILLDSAIIPEALFQSCTPVKLALLTSKLIHDGSLREKQIVAAEKVTRLLCASPGNLDNVEEPHNRWRFPKYTPSMIAASTILYYVKP</sequence>
<organism evidence="8 9">
    <name type="scientific">Rubus argutus</name>
    <name type="common">Southern blackberry</name>
    <dbReference type="NCBI Taxonomy" id="59490"/>
    <lineage>
        <taxon>Eukaryota</taxon>
        <taxon>Viridiplantae</taxon>
        <taxon>Streptophyta</taxon>
        <taxon>Embryophyta</taxon>
        <taxon>Tracheophyta</taxon>
        <taxon>Spermatophyta</taxon>
        <taxon>Magnoliopsida</taxon>
        <taxon>eudicotyledons</taxon>
        <taxon>Gunneridae</taxon>
        <taxon>Pentapetalae</taxon>
        <taxon>rosids</taxon>
        <taxon>fabids</taxon>
        <taxon>Rosales</taxon>
        <taxon>Rosaceae</taxon>
        <taxon>Rosoideae</taxon>
        <taxon>Rosoideae incertae sedis</taxon>
        <taxon>Rubus</taxon>
    </lineage>
</organism>
<evidence type="ECO:0000256" key="4">
    <source>
        <dbReference type="ARBA" id="ARBA00022676"/>
    </source>
</evidence>
<evidence type="ECO:0000313" key="9">
    <source>
        <dbReference type="Proteomes" id="UP001457282"/>
    </source>
</evidence>
<keyword evidence="2" id="KW-0444">Lipid biosynthesis</keyword>
<dbReference type="PANTHER" id="PTHR30372:SF4">
    <property type="entry name" value="LIPID-A-DISACCHARIDE SYNTHASE, MITOCHONDRIAL-RELATED"/>
    <property type="match status" value="1"/>
</dbReference>
<keyword evidence="5" id="KW-0808">Transferase</keyword>
<keyword evidence="6" id="KW-0443">Lipid metabolism</keyword>
<dbReference type="PANTHER" id="PTHR30372">
    <property type="entry name" value="LIPID-A-DISACCHARIDE SYNTHASE"/>
    <property type="match status" value="1"/>
</dbReference>
<evidence type="ECO:0000256" key="2">
    <source>
        <dbReference type="ARBA" id="ARBA00022516"/>
    </source>
</evidence>
<dbReference type="Pfam" id="PF02684">
    <property type="entry name" value="LpxB"/>
    <property type="match status" value="1"/>
</dbReference>
<dbReference type="AlphaFoldDB" id="A0AAW1WHW5"/>
<evidence type="ECO:0000256" key="6">
    <source>
        <dbReference type="ARBA" id="ARBA00023098"/>
    </source>
</evidence>
<reference evidence="8 9" key="1">
    <citation type="journal article" date="2023" name="G3 (Bethesda)">
        <title>A chromosome-length genome assembly and annotation of blackberry (Rubus argutus, cv. 'Hillquist').</title>
        <authorList>
            <person name="Bruna T."/>
            <person name="Aryal R."/>
            <person name="Dudchenko O."/>
            <person name="Sargent D.J."/>
            <person name="Mead D."/>
            <person name="Buti M."/>
            <person name="Cavallini A."/>
            <person name="Hytonen T."/>
            <person name="Andres J."/>
            <person name="Pham M."/>
            <person name="Weisz D."/>
            <person name="Mascagni F."/>
            <person name="Usai G."/>
            <person name="Natali L."/>
            <person name="Bassil N."/>
            <person name="Fernandez G.E."/>
            <person name="Lomsadze A."/>
            <person name="Armour M."/>
            <person name="Olukolu B."/>
            <person name="Poorten T."/>
            <person name="Britton C."/>
            <person name="Davik J."/>
            <person name="Ashrafi H."/>
            <person name="Aiden E.L."/>
            <person name="Borodovsky M."/>
            <person name="Worthington M."/>
        </authorList>
    </citation>
    <scope>NUCLEOTIDE SEQUENCE [LARGE SCALE GENOMIC DNA]</scope>
    <source>
        <strain evidence="8">PI 553951</strain>
    </source>
</reference>
<dbReference type="GO" id="GO:0009245">
    <property type="term" value="P:lipid A biosynthetic process"/>
    <property type="evidence" value="ECO:0007669"/>
    <property type="project" value="UniProtKB-KW"/>
</dbReference>
<protein>
    <recommendedName>
        <fullName evidence="1">lipid-A-disaccharide synthase</fullName>
        <ecNumber evidence="1">2.4.1.182</ecNumber>
    </recommendedName>
</protein>
<dbReference type="GO" id="GO:0008915">
    <property type="term" value="F:lipid-A-disaccharide synthase activity"/>
    <property type="evidence" value="ECO:0007669"/>
    <property type="project" value="UniProtKB-EC"/>
</dbReference>